<proteinExistence type="predicted"/>
<dbReference type="EMBL" id="VSRR010026805">
    <property type="protein sequence ID" value="MPC67812.1"/>
    <property type="molecule type" value="Genomic_DNA"/>
</dbReference>
<gene>
    <name evidence="2" type="ORF">E2C01_061998</name>
</gene>
<feature type="compositionally biased region" description="Low complexity" evidence="1">
    <location>
        <begin position="97"/>
        <end position="118"/>
    </location>
</feature>
<name>A0A5B7H9T1_PORTR</name>
<feature type="compositionally biased region" description="Low complexity" evidence="1">
    <location>
        <begin position="125"/>
        <end position="135"/>
    </location>
</feature>
<protein>
    <submittedName>
        <fullName evidence="2">Uncharacterized protein</fullName>
    </submittedName>
</protein>
<comment type="caution">
    <text evidence="2">The sequence shown here is derived from an EMBL/GenBank/DDBJ whole genome shotgun (WGS) entry which is preliminary data.</text>
</comment>
<evidence type="ECO:0000313" key="3">
    <source>
        <dbReference type="Proteomes" id="UP000324222"/>
    </source>
</evidence>
<reference evidence="2 3" key="1">
    <citation type="submission" date="2019-05" db="EMBL/GenBank/DDBJ databases">
        <title>Another draft genome of Portunus trituberculatus and its Hox gene families provides insights of decapod evolution.</title>
        <authorList>
            <person name="Jeong J.-H."/>
            <person name="Song I."/>
            <person name="Kim S."/>
            <person name="Choi T."/>
            <person name="Kim D."/>
            <person name="Ryu S."/>
            <person name="Kim W."/>
        </authorList>
    </citation>
    <scope>NUCLEOTIDE SEQUENCE [LARGE SCALE GENOMIC DNA]</scope>
    <source>
        <tissue evidence="2">Muscle</tissue>
    </source>
</reference>
<organism evidence="2 3">
    <name type="scientific">Portunus trituberculatus</name>
    <name type="common">Swimming crab</name>
    <name type="synonym">Neptunus trituberculatus</name>
    <dbReference type="NCBI Taxonomy" id="210409"/>
    <lineage>
        <taxon>Eukaryota</taxon>
        <taxon>Metazoa</taxon>
        <taxon>Ecdysozoa</taxon>
        <taxon>Arthropoda</taxon>
        <taxon>Crustacea</taxon>
        <taxon>Multicrustacea</taxon>
        <taxon>Malacostraca</taxon>
        <taxon>Eumalacostraca</taxon>
        <taxon>Eucarida</taxon>
        <taxon>Decapoda</taxon>
        <taxon>Pleocyemata</taxon>
        <taxon>Brachyura</taxon>
        <taxon>Eubrachyura</taxon>
        <taxon>Portunoidea</taxon>
        <taxon>Portunidae</taxon>
        <taxon>Portuninae</taxon>
        <taxon>Portunus</taxon>
    </lineage>
</organism>
<evidence type="ECO:0000256" key="1">
    <source>
        <dbReference type="SAM" id="MobiDB-lite"/>
    </source>
</evidence>
<accession>A0A5B7H9T1</accession>
<dbReference type="AlphaFoldDB" id="A0A5B7H9T1"/>
<keyword evidence="3" id="KW-1185">Reference proteome</keyword>
<evidence type="ECO:0000313" key="2">
    <source>
        <dbReference type="EMBL" id="MPC67812.1"/>
    </source>
</evidence>
<feature type="region of interest" description="Disordered" evidence="1">
    <location>
        <begin position="94"/>
        <end position="152"/>
    </location>
</feature>
<dbReference type="Proteomes" id="UP000324222">
    <property type="component" value="Unassembled WGS sequence"/>
</dbReference>
<dbReference type="OrthoDB" id="6771932at2759"/>
<sequence>MALNNACRDSTYIIANLWVRRREACLGRLRPSFLQVKKGILRRCTIFTPFLFDEDRLEEALQSSKSNANRTLHEAALRSLARLCPALGTPLVERGPRPSTTIATRPSTAPTRRPPVSTCARDSRGGFFSSHSSHPGGRGGWRGRRTSPFGSDNLPHQGAIAGCLAHRWEGWLKIGAETWILDVLREGYGIPFSAPSPLTTHFKEPRGYASGSFKGQALRLEIQQLKDKGAIEEVYPILGFYSHMFVVLQVSGGFRPIIDLSIPNKYLSVPMGKGLDATSQALVLPHSSSAGIEEDNVPCSDSAEPAVGQTIDGR</sequence>
<feature type="region of interest" description="Disordered" evidence="1">
    <location>
        <begin position="292"/>
        <end position="314"/>
    </location>
</feature>